<dbReference type="EMBL" id="CM037160">
    <property type="protein sequence ID" value="KAH7840726.1"/>
    <property type="molecule type" value="Genomic_DNA"/>
</dbReference>
<comment type="caution">
    <text evidence="1">The sequence shown here is derived from an EMBL/GenBank/DDBJ whole genome shotgun (WGS) entry which is preliminary data.</text>
</comment>
<evidence type="ECO:0000313" key="1">
    <source>
        <dbReference type="EMBL" id="KAH7840726.1"/>
    </source>
</evidence>
<proteinExistence type="predicted"/>
<protein>
    <submittedName>
        <fullName evidence="1">Uncharacterized protein</fullName>
    </submittedName>
</protein>
<evidence type="ECO:0000313" key="2">
    <source>
        <dbReference type="Proteomes" id="UP000828048"/>
    </source>
</evidence>
<dbReference type="Proteomes" id="UP000828048">
    <property type="component" value="Chromosome 10"/>
</dbReference>
<accession>A0ACB7XIW0</accession>
<organism evidence="1 2">
    <name type="scientific">Vaccinium darrowii</name>
    <dbReference type="NCBI Taxonomy" id="229202"/>
    <lineage>
        <taxon>Eukaryota</taxon>
        <taxon>Viridiplantae</taxon>
        <taxon>Streptophyta</taxon>
        <taxon>Embryophyta</taxon>
        <taxon>Tracheophyta</taxon>
        <taxon>Spermatophyta</taxon>
        <taxon>Magnoliopsida</taxon>
        <taxon>eudicotyledons</taxon>
        <taxon>Gunneridae</taxon>
        <taxon>Pentapetalae</taxon>
        <taxon>asterids</taxon>
        <taxon>Ericales</taxon>
        <taxon>Ericaceae</taxon>
        <taxon>Vaccinioideae</taxon>
        <taxon>Vaccinieae</taxon>
        <taxon>Vaccinium</taxon>
    </lineage>
</organism>
<name>A0ACB7XIW0_9ERIC</name>
<sequence length="908" mass="100992">MNPCAGAPTRPSDFSLEVHHGGSFTFRPNKVYTGGKLDTIHGLEPDYMSLLELDAMVQRLGYAPNTALYYKKPNCTFDNGLVKINSDKEAYGMLDFLHTGRIAKVYLEHIGGVKFIGSQDGSSIGQSNVEVFYLDLEPIVEFGSGNVETHGKSGAVNLEQGFVVDIESEFVGIDDVNIVEECRNEEEENLDLDPESDSDSSTDSVYYSDHSFHENDDDRLYETFVEGQPEFNVTKGDEEVEPVYDQGPLSDGDSIYDSDNSYDNTSDEESEGRKKAPFKTFRPHTDMEDPKFKIGMFFSSTKDFKAAIKHHAIKHQRNVKLVKNDKRRVRANDRQKGLLPAINEEVPRAEHRHCAKHLLSNFQKRFRGVSYEENFWDCSKATYVAIFEEAMARLKEEDEEAHHWLTLEPPQYWSRSHFRDIVKCDMVCNNLCEAFNKALLEARGKPIIEMLELIRCYFNHRMLIRREWIKKFGNELLPNCYSKLEENLKQSSICSSHWFGDMQYQGKKDKVEGHISKWYSKTSYINAYQPLVKPINGYKMWPKTGFTPVIPPSERRKQGRPKKKRILGAEEYINPKYPNKLRKIGQNYVYCGRCGQHGHNRRSCTGPDVGSSRGGGRSGVQGRGGGRSGVQGRGGGRSGVQGSSRVGVQGSSRGGGRSGVQVRGVRTGMQFNVKGGRGGRDTSQQPRGGRSGRGGIRMRGGAATSIGGANSRGVVRMRGGATSLANAASSANQVNIPTNYDQATQASQTRGRSNAVQIRGAGNGVRMRGGGAFRGRATSIANQASQTSTVTAVTKEQRFGNVGALHGEERDEGYSDLGIGGRVSLQVKKHVQQARVQEGGRALLYNYWNQDTVKNRFHGEEAYLIMALPLSSQLTSLFGSSGNYAVNSNYGVVLSLKHSWSPWEIKVM</sequence>
<keyword evidence="2" id="KW-1185">Reference proteome</keyword>
<gene>
    <name evidence="1" type="ORF">Vadar_020739</name>
</gene>
<reference evidence="1 2" key="1">
    <citation type="journal article" date="2021" name="Hortic Res">
        <title>High-quality reference genome and annotation aids understanding of berry development for evergreen blueberry (Vaccinium darrowii).</title>
        <authorList>
            <person name="Yu J."/>
            <person name="Hulse-Kemp A.M."/>
            <person name="Babiker E."/>
            <person name="Staton M."/>
        </authorList>
    </citation>
    <scope>NUCLEOTIDE SEQUENCE [LARGE SCALE GENOMIC DNA]</scope>
    <source>
        <strain evidence="2">cv. NJ 8807/NJ 8810</strain>
        <tissue evidence="1">Young leaf</tissue>
    </source>
</reference>